<keyword evidence="1" id="KW-1133">Transmembrane helix</keyword>
<keyword evidence="1" id="KW-0472">Membrane</keyword>
<dbReference type="AlphaFoldDB" id="A0AB33TD93"/>
<dbReference type="EMBL" id="CSUW01000024">
    <property type="protein sequence ID" value="CPT71464.1"/>
    <property type="molecule type" value="Genomic_DNA"/>
</dbReference>
<organism evidence="2 3">
    <name type="scientific">Mycobacteroides abscessus</name>
    <dbReference type="NCBI Taxonomy" id="36809"/>
    <lineage>
        <taxon>Bacteria</taxon>
        <taxon>Bacillati</taxon>
        <taxon>Actinomycetota</taxon>
        <taxon>Actinomycetes</taxon>
        <taxon>Mycobacteriales</taxon>
        <taxon>Mycobacteriaceae</taxon>
        <taxon>Mycobacteroides</taxon>
    </lineage>
</organism>
<accession>A0AB33TD93</accession>
<name>A0AB33TD93_9MYCO</name>
<evidence type="ECO:0000256" key="1">
    <source>
        <dbReference type="SAM" id="Phobius"/>
    </source>
</evidence>
<dbReference type="RefSeq" id="WP_052538237.1">
    <property type="nucleotide sequence ID" value="NZ_CSUW01000024.1"/>
</dbReference>
<sequence>MPDTTIVITIILVIITIVTITEFFLLAAYIVYKTGATTGIADIGRAVAAIIAAITNNPPPP</sequence>
<dbReference type="Proteomes" id="UP000038487">
    <property type="component" value="Unassembled WGS sequence"/>
</dbReference>
<keyword evidence="1" id="KW-0812">Transmembrane</keyword>
<comment type="caution">
    <text evidence="2">The sequence shown here is derived from an EMBL/GenBank/DDBJ whole genome shotgun (WGS) entry which is preliminary data.</text>
</comment>
<protein>
    <submittedName>
        <fullName evidence="2">Uncharacterized protein</fullName>
    </submittedName>
</protein>
<evidence type="ECO:0000313" key="3">
    <source>
        <dbReference type="Proteomes" id="UP000038487"/>
    </source>
</evidence>
<gene>
    <name evidence="2" type="ORF">ERS075527_05490</name>
</gene>
<reference evidence="2 3" key="1">
    <citation type="submission" date="2015-03" db="EMBL/GenBank/DDBJ databases">
        <authorList>
            <consortium name="Pathogen Informatics"/>
            <person name="Murphy D."/>
        </authorList>
    </citation>
    <scope>NUCLEOTIDE SEQUENCE [LARGE SCALE GENOMIC DNA]</scope>
    <source>
        <strain evidence="2 3">PAP036</strain>
    </source>
</reference>
<feature type="transmembrane region" description="Helical" evidence="1">
    <location>
        <begin position="6"/>
        <end position="32"/>
    </location>
</feature>
<proteinExistence type="predicted"/>
<evidence type="ECO:0000313" key="2">
    <source>
        <dbReference type="EMBL" id="CPT71464.1"/>
    </source>
</evidence>